<evidence type="ECO:0000313" key="1">
    <source>
        <dbReference type="EMBL" id="KAJ1135571.1"/>
    </source>
</evidence>
<reference evidence="1" key="1">
    <citation type="journal article" date="2022" name="bioRxiv">
        <title>Sequencing and chromosome-scale assembly of the giantPleurodeles waltlgenome.</title>
        <authorList>
            <person name="Brown T."/>
            <person name="Elewa A."/>
            <person name="Iarovenko S."/>
            <person name="Subramanian E."/>
            <person name="Araus A.J."/>
            <person name="Petzold A."/>
            <person name="Susuki M."/>
            <person name="Suzuki K.-i.T."/>
            <person name="Hayashi T."/>
            <person name="Toyoda A."/>
            <person name="Oliveira C."/>
            <person name="Osipova E."/>
            <person name="Leigh N.D."/>
            <person name="Simon A."/>
            <person name="Yun M.H."/>
        </authorList>
    </citation>
    <scope>NUCLEOTIDE SEQUENCE</scope>
    <source>
        <strain evidence="1">20211129_DDA</strain>
        <tissue evidence="1">Liver</tissue>
    </source>
</reference>
<name>A0AAV7Q5C2_PLEWA</name>
<sequence>MRHRLVGPSVSANTTHVHISAAPFSAYQAQFRAGSDHEATDWTPRQCRQDTTYVHLSAATRLVPATAPSGSGHVASGIRVLPKEIS</sequence>
<evidence type="ECO:0000313" key="2">
    <source>
        <dbReference type="Proteomes" id="UP001066276"/>
    </source>
</evidence>
<dbReference type="Proteomes" id="UP001066276">
    <property type="component" value="Chromosome 6"/>
</dbReference>
<organism evidence="1 2">
    <name type="scientific">Pleurodeles waltl</name>
    <name type="common">Iberian ribbed newt</name>
    <dbReference type="NCBI Taxonomy" id="8319"/>
    <lineage>
        <taxon>Eukaryota</taxon>
        <taxon>Metazoa</taxon>
        <taxon>Chordata</taxon>
        <taxon>Craniata</taxon>
        <taxon>Vertebrata</taxon>
        <taxon>Euteleostomi</taxon>
        <taxon>Amphibia</taxon>
        <taxon>Batrachia</taxon>
        <taxon>Caudata</taxon>
        <taxon>Salamandroidea</taxon>
        <taxon>Salamandridae</taxon>
        <taxon>Pleurodelinae</taxon>
        <taxon>Pleurodeles</taxon>
    </lineage>
</organism>
<comment type="caution">
    <text evidence="1">The sequence shown here is derived from an EMBL/GenBank/DDBJ whole genome shotgun (WGS) entry which is preliminary data.</text>
</comment>
<keyword evidence="2" id="KW-1185">Reference proteome</keyword>
<proteinExistence type="predicted"/>
<gene>
    <name evidence="1" type="ORF">NDU88_002009</name>
</gene>
<accession>A0AAV7Q5C2</accession>
<protein>
    <submittedName>
        <fullName evidence="1">Uncharacterized protein</fullName>
    </submittedName>
</protein>
<dbReference type="EMBL" id="JANPWB010000010">
    <property type="protein sequence ID" value="KAJ1135571.1"/>
    <property type="molecule type" value="Genomic_DNA"/>
</dbReference>
<dbReference type="AlphaFoldDB" id="A0AAV7Q5C2"/>